<organism evidence="3 4">
    <name type="scientific">Aplysia californica</name>
    <name type="common">California sea hare</name>
    <dbReference type="NCBI Taxonomy" id="6500"/>
    <lineage>
        <taxon>Eukaryota</taxon>
        <taxon>Metazoa</taxon>
        <taxon>Spiralia</taxon>
        <taxon>Lophotrochozoa</taxon>
        <taxon>Mollusca</taxon>
        <taxon>Gastropoda</taxon>
        <taxon>Heterobranchia</taxon>
        <taxon>Euthyneura</taxon>
        <taxon>Tectipleura</taxon>
        <taxon>Aplysiida</taxon>
        <taxon>Aplysioidea</taxon>
        <taxon>Aplysiidae</taxon>
        <taxon>Aplysia</taxon>
    </lineage>
</organism>
<reference evidence="4" key="1">
    <citation type="submission" date="2025-08" db="UniProtKB">
        <authorList>
            <consortium name="RefSeq"/>
        </authorList>
    </citation>
    <scope>IDENTIFICATION</scope>
</reference>
<dbReference type="RefSeq" id="XP_035825907.1">
    <property type="nucleotide sequence ID" value="XM_035970014.1"/>
</dbReference>
<feature type="region of interest" description="Disordered" evidence="1">
    <location>
        <begin position="387"/>
        <end position="504"/>
    </location>
</feature>
<feature type="region of interest" description="Disordered" evidence="1">
    <location>
        <begin position="315"/>
        <end position="369"/>
    </location>
</feature>
<proteinExistence type="predicted"/>
<evidence type="ECO:0000256" key="2">
    <source>
        <dbReference type="SAM" id="Phobius"/>
    </source>
</evidence>
<feature type="region of interest" description="Disordered" evidence="1">
    <location>
        <begin position="271"/>
        <end position="302"/>
    </location>
</feature>
<evidence type="ECO:0000256" key="1">
    <source>
        <dbReference type="SAM" id="MobiDB-lite"/>
    </source>
</evidence>
<feature type="compositionally biased region" description="Low complexity" evidence="1">
    <location>
        <begin position="280"/>
        <end position="300"/>
    </location>
</feature>
<evidence type="ECO:0000313" key="3">
    <source>
        <dbReference type="Proteomes" id="UP000694888"/>
    </source>
</evidence>
<keyword evidence="3" id="KW-1185">Reference proteome</keyword>
<keyword evidence="2" id="KW-0812">Transmembrane</keyword>
<accession>A0ABM1VU15</accession>
<feature type="compositionally biased region" description="Polar residues" evidence="1">
    <location>
        <begin position="347"/>
        <end position="357"/>
    </location>
</feature>
<feature type="compositionally biased region" description="Basic residues" evidence="1">
    <location>
        <begin position="400"/>
        <end position="413"/>
    </location>
</feature>
<gene>
    <name evidence="4" type="primary">LOC118477766</name>
</gene>
<feature type="region of interest" description="Disordered" evidence="1">
    <location>
        <begin position="1"/>
        <end position="256"/>
    </location>
</feature>
<protein>
    <submittedName>
        <fullName evidence="4">Mediator of RNA polymerase II transcription subunit 24</fullName>
    </submittedName>
</protein>
<feature type="compositionally biased region" description="Basic and acidic residues" evidence="1">
    <location>
        <begin position="319"/>
        <end position="328"/>
    </location>
</feature>
<keyword evidence="2" id="KW-1133">Transmembrane helix</keyword>
<evidence type="ECO:0000313" key="4">
    <source>
        <dbReference type="RefSeq" id="XP_035825907.1"/>
    </source>
</evidence>
<feature type="transmembrane region" description="Helical" evidence="2">
    <location>
        <begin position="514"/>
        <end position="537"/>
    </location>
</feature>
<feature type="compositionally biased region" description="Basic and acidic residues" evidence="1">
    <location>
        <begin position="359"/>
        <end position="369"/>
    </location>
</feature>
<dbReference type="Proteomes" id="UP000694888">
    <property type="component" value="Unplaced"/>
</dbReference>
<keyword evidence="2" id="KW-0472">Membrane</keyword>
<sequence length="559" mass="62372">MDNNMFYMPRSEPWDGEGFEPAPQKYLLSRTQSDQAARGLEGPGSYKTFPPKPANRGLTPGASQPPGHLPVAPQIACPPEQGFPDCYSPPPPHNRTAAPLRPVPPPRSSRIRGPVTSFSEARGENKPGRRRKKEVKKESSGPVTPTELVELGPRGPWYSSSGDDRSPFSGVGLRWHSGLAYSSSDAGSRPPPPRPNKAFQRSSSEEHTPSNHASCLQLGGAGRRKTPPGSRVRALITGQVDHRPNRDSYSSGVDRLSDFPFGVDEYAVQQHGPYGEENPQQQHYKQQQQQYQQQQQQQQQLFHQNDYHTAHYTQQHPHVTRDVSEETFQRLPSGYPRVHDMPPASPNPSSYNFNNRVQPKRESLPKNFEDLDLSIKNEFEKIRKTYDKGRSDEDENRNRLSAKRNKTSSKRKPNNTSVRANGKNNSSNSNSNSNSNNNSNKNSSGKSRKSQALHNVFASHTANSEPRRQGSTSSRQDGTSPEKEKDLVSQKDSSRQQLRDDFDEKRRRRTRNHVIFLLVVLVVVAVAVLSAVLVATLGSSAGYMMSTTPASVTNYCKCF</sequence>
<feature type="compositionally biased region" description="Low complexity" evidence="1">
    <location>
        <begin position="421"/>
        <end position="445"/>
    </location>
</feature>
<feature type="compositionally biased region" description="Basic and acidic residues" evidence="1">
    <location>
        <begin position="480"/>
        <end position="504"/>
    </location>
</feature>
<feature type="compositionally biased region" description="Polar residues" evidence="1">
    <location>
        <begin position="452"/>
        <end position="479"/>
    </location>
</feature>
<name>A0ABM1VU15_APLCA</name>
<dbReference type="GeneID" id="118477766"/>